<dbReference type="InterPro" id="IPR036779">
    <property type="entry name" value="LysM_dom_sf"/>
</dbReference>
<comment type="caution">
    <text evidence="3">The sequence shown here is derived from an EMBL/GenBank/DDBJ whole genome shotgun (WGS) entry which is preliminary data.</text>
</comment>
<evidence type="ECO:0000313" key="3">
    <source>
        <dbReference type="EMBL" id="MDQ0172753.1"/>
    </source>
</evidence>
<proteinExistence type="predicted"/>
<name>A0ABT9WHK0_9BACL</name>
<dbReference type="PROSITE" id="PS51782">
    <property type="entry name" value="LYSM"/>
    <property type="match status" value="1"/>
</dbReference>
<evidence type="ECO:0000256" key="1">
    <source>
        <dbReference type="SAM" id="Phobius"/>
    </source>
</evidence>
<evidence type="ECO:0000259" key="2">
    <source>
        <dbReference type="PROSITE" id="PS51782"/>
    </source>
</evidence>
<dbReference type="RefSeq" id="WP_307219158.1">
    <property type="nucleotide sequence ID" value="NZ_JAUSTI010000013.1"/>
</dbReference>
<dbReference type="SMART" id="SM00257">
    <property type="entry name" value="LysM"/>
    <property type="match status" value="1"/>
</dbReference>
<keyword evidence="1" id="KW-0472">Membrane</keyword>
<dbReference type="CDD" id="cd00118">
    <property type="entry name" value="LysM"/>
    <property type="match status" value="1"/>
</dbReference>
<keyword evidence="1" id="KW-0812">Transmembrane</keyword>
<dbReference type="EMBL" id="JAUSTI010000013">
    <property type="protein sequence ID" value="MDQ0172753.1"/>
    <property type="molecule type" value="Genomic_DNA"/>
</dbReference>
<sequence length="127" mass="14221">MMRHSTYQSIYEPVSPASVQWSTGELRKKLLQLKARPLLLKIAIISLIVIIGCSTMLTAFAGGEEDLLSGRKVIVSQGDTLWNLSVEYKPQQMDTRVFVEVLKKINKLSSNSIQAGQVLILPQYDDK</sequence>
<evidence type="ECO:0000313" key="4">
    <source>
        <dbReference type="Proteomes" id="UP001233836"/>
    </source>
</evidence>
<dbReference type="SUPFAM" id="SSF54106">
    <property type="entry name" value="LysM domain"/>
    <property type="match status" value="1"/>
</dbReference>
<keyword evidence="1" id="KW-1133">Transmembrane helix</keyword>
<keyword evidence="4" id="KW-1185">Reference proteome</keyword>
<organism evidence="3 4">
    <name type="scientific">Paenibacillus tundrae</name>
    <dbReference type="NCBI Taxonomy" id="528187"/>
    <lineage>
        <taxon>Bacteria</taxon>
        <taxon>Bacillati</taxon>
        <taxon>Bacillota</taxon>
        <taxon>Bacilli</taxon>
        <taxon>Bacillales</taxon>
        <taxon>Paenibacillaceae</taxon>
        <taxon>Paenibacillus</taxon>
    </lineage>
</organism>
<feature type="domain" description="LysM" evidence="2">
    <location>
        <begin position="71"/>
        <end position="121"/>
    </location>
</feature>
<reference evidence="3 4" key="1">
    <citation type="submission" date="2023-07" db="EMBL/GenBank/DDBJ databases">
        <title>Sorghum-associated microbial communities from plants grown in Nebraska, USA.</title>
        <authorList>
            <person name="Schachtman D."/>
        </authorList>
    </citation>
    <scope>NUCLEOTIDE SEQUENCE [LARGE SCALE GENOMIC DNA]</scope>
    <source>
        <strain evidence="3 4">DS1314</strain>
    </source>
</reference>
<dbReference type="Gene3D" id="3.10.350.10">
    <property type="entry name" value="LysM domain"/>
    <property type="match status" value="1"/>
</dbReference>
<gene>
    <name evidence="3" type="ORF">J2T19_004243</name>
</gene>
<dbReference type="Pfam" id="PF01476">
    <property type="entry name" value="LysM"/>
    <property type="match status" value="1"/>
</dbReference>
<dbReference type="InterPro" id="IPR018392">
    <property type="entry name" value="LysM"/>
</dbReference>
<feature type="transmembrane region" description="Helical" evidence="1">
    <location>
        <begin position="38"/>
        <end position="61"/>
    </location>
</feature>
<dbReference type="Proteomes" id="UP001233836">
    <property type="component" value="Unassembled WGS sequence"/>
</dbReference>
<protein>
    <submittedName>
        <fullName evidence="3">Nucleoid-associated protein YgaU</fullName>
    </submittedName>
</protein>
<accession>A0ABT9WHK0</accession>